<evidence type="ECO:0000313" key="6">
    <source>
        <dbReference type="EMBL" id="KAB2809122.1"/>
    </source>
</evidence>
<dbReference type="PANTHER" id="PTHR42832:SF3">
    <property type="entry name" value="L-GLUTAMINE--4-(METHYLSULFANYL)-2-OXOBUTANOATE AMINOTRANSFERASE"/>
    <property type="match status" value="1"/>
</dbReference>
<organism evidence="6 7">
    <name type="scientific">Nocardioides simplex</name>
    <name type="common">Arthrobacter simplex</name>
    <dbReference type="NCBI Taxonomy" id="2045"/>
    <lineage>
        <taxon>Bacteria</taxon>
        <taxon>Bacillati</taxon>
        <taxon>Actinomycetota</taxon>
        <taxon>Actinomycetes</taxon>
        <taxon>Propionibacteriales</taxon>
        <taxon>Nocardioidaceae</taxon>
        <taxon>Pimelobacter</taxon>
    </lineage>
</organism>
<dbReference type="CDD" id="cd00609">
    <property type="entry name" value="AAT_like"/>
    <property type="match status" value="1"/>
</dbReference>
<feature type="domain" description="Aminotransferase class I/classII large" evidence="5">
    <location>
        <begin position="75"/>
        <end position="411"/>
    </location>
</feature>
<dbReference type="InterPro" id="IPR015424">
    <property type="entry name" value="PyrdxlP-dep_Trfase"/>
</dbReference>
<dbReference type="InterPro" id="IPR004839">
    <property type="entry name" value="Aminotransferase_I/II_large"/>
</dbReference>
<comment type="cofactor">
    <cofactor evidence="1">
        <name>pyridoxal 5'-phosphate</name>
        <dbReference type="ChEBI" id="CHEBI:597326"/>
    </cofactor>
</comment>
<evidence type="ECO:0000256" key="1">
    <source>
        <dbReference type="ARBA" id="ARBA00001933"/>
    </source>
</evidence>
<evidence type="ECO:0000256" key="3">
    <source>
        <dbReference type="ARBA" id="ARBA00022679"/>
    </source>
</evidence>
<dbReference type="SUPFAM" id="SSF53383">
    <property type="entry name" value="PLP-dependent transferases"/>
    <property type="match status" value="1"/>
</dbReference>
<sequence length="414" mass="44535">MEGLLRRQREVLRRPRLARRCRQDGRDRQGRRVRRCARAAEPRPLSTAVSGRLPDFPWDKLTGYAEQARAHPGGIVDLSIGTPVDPTPAVARQALIDAADAPGYPLTVGVPEVRQAVVDWLAGTHGVTGLGLDQVLPLIGSKELIASLPTHLGLGPGDLIGYPELAYPTYEVGAALAGARALATDALTAFGPETPKLLWLNSPSNPSGRVLPKEHLKKVVDWCRERGVLLVSDECYLDCVWEGEAYSALHPDICGGSSDGILVVHSLSKRSNLAGYRCAFVAGDRSVIAELLAVRKNLGLMMPAPQQHAMAAVLGDEAHVAEQHERYRARRTRLRAALEAAGYTIDHSEASLYLWTTKGPDGPDCWQLVADLAAQGILVAPGAFYGAAGSHHVRIALTATDERIDAAVERLTPA</sequence>
<keyword evidence="2 6" id="KW-0032">Aminotransferase</keyword>
<dbReference type="Proteomes" id="UP000449906">
    <property type="component" value="Unassembled WGS sequence"/>
</dbReference>
<gene>
    <name evidence="6" type="primary">dapC</name>
    <name evidence="6" type="ORF">F9L07_18880</name>
</gene>
<dbReference type="EC" id="2.6.1.17" evidence="6"/>
<evidence type="ECO:0000256" key="4">
    <source>
        <dbReference type="SAM" id="MobiDB-lite"/>
    </source>
</evidence>
<dbReference type="InterPro" id="IPR015421">
    <property type="entry name" value="PyrdxlP-dep_Trfase_major"/>
</dbReference>
<dbReference type="InterPro" id="IPR050881">
    <property type="entry name" value="LL-DAP_aminotransferase"/>
</dbReference>
<dbReference type="GO" id="GO:0030170">
    <property type="term" value="F:pyridoxal phosphate binding"/>
    <property type="evidence" value="ECO:0007669"/>
    <property type="project" value="InterPro"/>
</dbReference>
<proteinExistence type="predicted"/>
<comment type="caution">
    <text evidence="6">The sequence shown here is derived from an EMBL/GenBank/DDBJ whole genome shotgun (WGS) entry which is preliminary data.</text>
</comment>
<dbReference type="NCBIfam" id="TIGR03539">
    <property type="entry name" value="DapC_actino"/>
    <property type="match status" value="1"/>
</dbReference>
<dbReference type="Pfam" id="PF00155">
    <property type="entry name" value="Aminotran_1_2"/>
    <property type="match status" value="1"/>
</dbReference>
<dbReference type="GO" id="GO:0009016">
    <property type="term" value="F:succinyldiaminopimelate transaminase activity"/>
    <property type="evidence" value="ECO:0007669"/>
    <property type="project" value="UniProtKB-EC"/>
</dbReference>
<dbReference type="EMBL" id="WBVM01000002">
    <property type="protein sequence ID" value="KAB2809122.1"/>
    <property type="molecule type" value="Genomic_DNA"/>
</dbReference>
<reference evidence="6 7" key="1">
    <citation type="submission" date="2019-09" db="EMBL/GenBank/DDBJ databases">
        <title>Pimelobacter sp. isolated from Paulinella.</title>
        <authorList>
            <person name="Jeong S.E."/>
        </authorList>
    </citation>
    <scope>NUCLEOTIDE SEQUENCE [LARGE SCALE GENOMIC DNA]</scope>
    <source>
        <strain evidence="6 7">Pch-N</strain>
    </source>
</reference>
<evidence type="ECO:0000259" key="5">
    <source>
        <dbReference type="Pfam" id="PF00155"/>
    </source>
</evidence>
<feature type="compositionally biased region" description="Basic and acidic residues" evidence="4">
    <location>
        <begin position="21"/>
        <end position="30"/>
    </location>
</feature>
<name>A0A7J5DV19_NOCSI</name>
<feature type="region of interest" description="Disordered" evidence="4">
    <location>
        <begin position="21"/>
        <end position="41"/>
    </location>
</feature>
<evidence type="ECO:0000256" key="2">
    <source>
        <dbReference type="ARBA" id="ARBA00022576"/>
    </source>
</evidence>
<accession>A0A7J5DV19</accession>
<dbReference type="Gene3D" id="3.40.640.10">
    <property type="entry name" value="Type I PLP-dependent aspartate aminotransferase-like (Major domain)"/>
    <property type="match status" value="1"/>
</dbReference>
<protein>
    <submittedName>
        <fullName evidence="6">Succinyldiaminopimelate transaminase</fullName>
        <ecNumber evidence="6">2.6.1.17</ecNumber>
    </submittedName>
</protein>
<dbReference type="InterPro" id="IPR019880">
    <property type="entry name" value="OxyQ"/>
</dbReference>
<evidence type="ECO:0000313" key="7">
    <source>
        <dbReference type="Proteomes" id="UP000449906"/>
    </source>
</evidence>
<dbReference type="AlphaFoldDB" id="A0A7J5DV19"/>
<dbReference type="PANTHER" id="PTHR42832">
    <property type="entry name" value="AMINO ACID AMINOTRANSFERASE"/>
    <property type="match status" value="1"/>
</dbReference>
<keyword evidence="3 6" id="KW-0808">Transferase</keyword>